<keyword evidence="2" id="KW-0001">2Fe-2S</keyword>
<dbReference type="InterPro" id="IPR045131">
    <property type="entry name" value="CISD1/2"/>
</dbReference>
<evidence type="ECO:0000259" key="8">
    <source>
        <dbReference type="SMART" id="SM00704"/>
    </source>
</evidence>
<dbReference type="Pfam" id="PF09360">
    <property type="entry name" value="zf-CDGSH"/>
    <property type="match status" value="1"/>
</dbReference>
<dbReference type="PANTHER" id="PTHR13680:SF5">
    <property type="entry name" value="CDGSH IRON-SULFUR DOMAIN-CONTAINING PROTEIN 1"/>
    <property type="match status" value="1"/>
</dbReference>
<feature type="transmembrane region" description="Helical" evidence="7">
    <location>
        <begin position="9"/>
        <end position="31"/>
    </location>
</feature>
<organism evidence="9 10">
    <name type="scientific">Plectus sambesii</name>
    <dbReference type="NCBI Taxonomy" id="2011161"/>
    <lineage>
        <taxon>Eukaryota</taxon>
        <taxon>Metazoa</taxon>
        <taxon>Ecdysozoa</taxon>
        <taxon>Nematoda</taxon>
        <taxon>Chromadorea</taxon>
        <taxon>Plectida</taxon>
        <taxon>Plectina</taxon>
        <taxon>Plectoidea</taxon>
        <taxon>Plectidae</taxon>
        <taxon>Plectus</taxon>
    </lineage>
</organism>
<dbReference type="InterPro" id="IPR018967">
    <property type="entry name" value="FeS-contain_CDGSH-typ"/>
</dbReference>
<sequence>MRQLEAKEIAVVGALTVAAGATGFYLGRYVFSTGKSAERCRVNHNHCLDSAKIVDIVDVEDIGQKKSFCRCWKSKTFPACDGSHAEHNKLTGDNVGPLVVNNTK</sequence>
<name>A0A914VY31_9BILA</name>
<dbReference type="AlphaFoldDB" id="A0A914VY31"/>
<dbReference type="FunFam" id="3.40.5.90:FF:000001">
    <property type="entry name" value="CDGSH iron-sulfur domain-containing protein 1"/>
    <property type="match status" value="1"/>
</dbReference>
<dbReference type="GO" id="GO:0010506">
    <property type="term" value="P:regulation of autophagy"/>
    <property type="evidence" value="ECO:0007669"/>
    <property type="project" value="InterPro"/>
</dbReference>
<evidence type="ECO:0000256" key="5">
    <source>
        <dbReference type="ARBA" id="ARBA00023014"/>
    </source>
</evidence>
<keyword evidence="9" id="KW-1185">Reference proteome</keyword>
<feature type="domain" description="Iron-binding zinc finger CDGSH type" evidence="8">
    <location>
        <begin position="52"/>
        <end position="90"/>
    </location>
</feature>
<dbReference type="Gene3D" id="3.40.5.90">
    <property type="entry name" value="CDGSH iron-sulfur domain, mitoNEET-type"/>
    <property type="match status" value="1"/>
</dbReference>
<dbReference type="GO" id="GO:0051537">
    <property type="term" value="F:2 iron, 2 sulfur cluster binding"/>
    <property type="evidence" value="ECO:0007669"/>
    <property type="project" value="UniProtKB-KW"/>
</dbReference>
<evidence type="ECO:0000256" key="7">
    <source>
        <dbReference type="SAM" id="Phobius"/>
    </source>
</evidence>
<comment type="cofactor">
    <cofactor evidence="6">
        <name>[2Fe-2S] cluster</name>
        <dbReference type="ChEBI" id="CHEBI:190135"/>
    </cofactor>
</comment>
<evidence type="ECO:0000256" key="1">
    <source>
        <dbReference type="ARBA" id="ARBA00008624"/>
    </source>
</evidence>
<keyword evidence="3" id="KW-0479">Metal-binding</keyword>
<evidence type="ECO:0000256" key="3">
    <source>
        <dbReference type="ARBA" id="ARBA00022723"/>
    </source>
</evidence>
<evidence type="ECO:0000313" key="9">
    <source>
        <dbReference type="Proteomes" id="UP000887566"/>
    </source>
</evidence>
<keyword evidence="4" id="KW-0408">Iron</keyword>
<dbReference type="GO" id="GO:0005741">
    <property type="term" value="C:mitochondrial outer membrane"/>
    <property type="evidence" value="ECO:0007669"/>
    <property type="project" value="TreeGrafter"/>
</dbReference>
<dbReference type="InterPro" id="IPR042216">
    <property type="entry name" value="MitoNEET_CISD"/>
</dbReference>
<comment type="similarity">
    <text evidence="1">Belongs to the CISD protein family. CISD2 subfamily.</text>
</comment>
<reference evidence="10" key="1">
    <citation type="submission" date="2022-11" db="UniProtKB">
        <authorList>
            <consortium name="WormBaseParasite"/>
        </authorList>
    </citation>
    <scope>IDENTIFICATION</scope>
</reference>
<evidence type="ECO:0000256" key="2">
    <source>
        <dbReference type="ARBA" id="ARBA00022714"/>
    </source>
</evidence>
<keyword evidence="7" id="KW-1133">Transmembrane helix</keyword>
<protein>
    <submittedName>
        <fullName evidence="10">Iron-binding zinc finger CDGSH type domain-containing protein</fullName>
    </submittedName>
</protein>
<keyword evidence="7" id="KW-0472">Membrane</keyword>
<evidence type="ECO:0000256" key="4">
    <source>
        <dbReference type="ARBA" id="ARBA00023004"/>
    </source>
</evidence>
<dbReference type="GO" id="GO:0046872">
    <property type="term" value="F:metal ion binding"/>
    <property type="evidence" value="ECO:0007669"/>
    <property type="project" value="UniProtKB-KW"/>
</dbReference>
<accession>A0A914VY31</accession>
<proteinExistence type="inferred from homology"/>
<dbReference type="WBParaSite" id="PSAMB.scaffold2628size22139.g18501.t1">
    <property type="protein sequence ID" value="PSAMB.scaffold2628size22139.g18501.t1"/>
    <property type="gene ID" value="PSAMB.scaffold2628size22139.g18501"/>
</dbReference>
<keyword evidence="5" id="KW-0411">Iron-sulfur</keyword>
<evidence type="ECO:0000313" key="10">
    <source>
        <dbReference type="WBParaSite" id="PSAMB.scaffold2628size22139.g18501.t1"/>
    </source>
</evidence>
<dbReference type="SMART" id="SM00704">
    <property type="entry name" value="ZnF_CDGSH"/>
    <property type="match status" value="1"/>
</dbReference>
<dbReference type="Proteomes" id="UP000887566">
    <property type="component" value="Unplaced"/>
</dbReference>
<evidence type="ECO:0000256" key="6">
    <source>
        <dbReference type="ARBA" id="ARBA00034078"/>
    </source>
</evidence>
<dbReference type="PANTHER" id="PTHR13680">
    <property type="entry name" value="CDGSH IRON-SULFUR DOMAIN-CONTAINING PROTEIN 1"/>
    <property type="match status" value="1"/>
</dbReference>
<keyword evidence="7" id="KW-0812">Transmembrane</keyword>